<protein>
    <submittedName>
        <fullName evidence="1">Uncharacterized protein</fullName>
    </submittedName>
</protein>
<dbReference type="EMBL" id="BMAW01029322">
    <property type="protein sequence ID" value="GFU11474.1"/>
    <property type="molecule type" value="Genomic_DNA"/>
</dbReference>
<dbReference type="AlphaFoldDB" id="A0A8X6QFH4"/>
<comment type="caution">
    <text evidence="1">The sequence shown here is derived from an EMBL/GenBank/DDBJ whole genome shotgun (WGS) entry which is preliminary data.</text>
</comment>
<dbReference type="Proteomes" id="UP000887013">
    <property type="component" value="Unassembled WGS sequence"/>
</dbReference>
<reference evidence="1" key="1">
    <citation type="submission" date="2020-08" db="EMBL/GenBank/DDBJ databases">
        <title>Multicomponent nature underlies the extraordinary mechanical properties of spider dragline silk.</title>
        <authorList>
            <person name="Kono N."/>
            <person name="Nakamura H."/>
            <person name="Mori M."/>
            <person name="Yoshida Y."/>
            <person name="Ohtoshi R."/>
            <person name="Malay A.D."/>
            <person name="Moran D.A.P."/>
            <person name="Tomita M."/>
            <person name="Numata K."/>
            <person name="Arakawa K."/>
        </authorList>
    </citation>
    <scope>NUCLEOTIDE SEQUENCE</scope>
</reference>
<evidence type="ECO:0000313" key="2">
    <source>
        <dbReference type="Proteomes" id="UP000887013"/>
    </source>
</evidence>
<evidence type="ECO:0000313" key="1">
    <source>
        <dbReference type="EMBL" id="GFU11474.1"/>
    </source>
</evidence>
<proteinExistence type="predicted"/>
<accession>A0A8X6QFH4</accession>
<sequence>MSMAFLFEVRRQHIWLLNAFKRIYFFLPRKVFPGNFARKEKNKPTVFENATFVPSTPAASHRTLKSDYENQAGVLFFVREVFEATNRFIHISFGSKGKRVIGERGRQLQKRDIPFNMFREL</sequence>
<keyword evidence="2" id="KW-1185">Reference proteome</keyword>
<name>A0A8X6QFH4_NEPPI</name>
<organism evidence="1 2">
    <name type="scientific">Nephila pilipes</name>
    <name type="common">Giant wood spider</name>
    <name type="synonym">Nephila maculata</name>
    <dbReference type="NCBI Taxonomy" id="299642"/>
    <lineage>
        <taxon>Eukaryota</taxon>
        <taxon>Metazoa</taxon>
        <taxon>Ecdysozoa</taxon>
        <taxon>Arthropoda</taxon>
        <taxon>Chelicerata</taxon>
        <taxon>Arachnida</taxon>
        <taxon>Araneae</taxon>
        <taxon>Araneomorphae</taxon>
        <taxon>Entelegynae</taxon>
        <taxon>Araneoidea</taxon>
        <taxon>Nephilidae</taxon>
        <taxon>Nephila</taxon>
    </lineage>
</organism>
<gene>
    <name evidence="1" type="ORF">NPIL_695001</name>
</gene>